<organism evidence="2 4">
    <name type="scientific">Staphylococcus microti</name>
    <dbReference type="NCBI Taxonomy" id="569857"/>
    <lineage>
        <taxon>Bacteria</taxon>
        <taxon>Bacillati</taxon>
        <taxon>Bacillota</taxon>
        <taxon>Bacilli</taxon>
        <taxon>Bacillales</taxon>
        <taxon>Staphylococcaceae</taxon>
        <taxon>Staphylococcus</taxon>
    </lineage>
</organism>
<keyword evidence="3" id="KW-1185">Reference proteome</keyword>
<reference evidence="1 3" key="1">
    <citation type="submission" date="2015-01" db="EMBL/GenBank/DDBJ databases">
        <authorList>
            <person name="Guo J."/>
        </authorList>
    </citation>
    <scope>NUCLEOTIDE SEQUENCE [LARGE SCALE GENOMIC DNA]</scope>
    <source>
        <strain evidence="1 3">DSM 22147</strain>
    </source>
</reference>
<dbReference type="PANTHER" id="PTHR35802">
    <property type="entry name" value="PROTEASE SYNTHASE AND SPORULATION PROTEIN PAI 2"/>
    <property type="match status" value="1"/>
</dbReference>
<dbReference type="Proteomes" id="UP000032366">
    <property type="component" value="Unassembled WGS sequence"/>
</dbReference>
<name>A0A0D6XQX3_9STAP</name>
<keyword evidence="1" id="KW-0645">Protease</keyword>
<dbReference type="PIRSF" id="PIRSF010372">
    <property type="entry name" value="PaiB"/>
    <property type="match status" value="1"/>
</dbReference>
<dbReference type="SUPFAM" id="SSF50475">
    <property type="entry name" value="FMN-binding split barrel"/>
    <property type="match status" value="1"/>
</dbReference>
<dbReference type="RefSeq" id="WP_044360552.1">
    <property type="nucleotide sequence ID" value="NZ_JXWY01000039.1"/>
</dbReference>
<evidence type="ECO:0000313" key="4">
    <source>
        <dbReference type="Proteomes" id="UP000254100"/>
    </source>
</evidence>
<dbReference type="GO" id="GO:0008233">
    <property type="term" value="F:peptidase activity"/>
    <property type="evidence" value="ECO:0007669"/>
    <property type="project" value="UniProtKB-KW"/>
</dbReference>
<proteinExistence type="predicted"/>
<dbReference type="EMBL" id="JXWY01000039">
    <property type="protein sequence ID" value="KIX90636.1"/>
    <property type="molecule type" value="Genomic_DNA"/>
</dbReference>
<dbReference type="InterPro" id="IPR007396">
    <property type="entry name" value="TR_PAI2-type"/>
</dbReference>
<accession>A0A0D6XQX3</accession>
<dbReference type="AlphaFoldDB" id="A0A0D6XQX3"/>
<reference evidence="2 4" key="2">
    <citation type="submission" date="2018-06" db="EMBL/GenBank/DDBJ databases">
        <authorList>
            <consortium name="Pathogen Informatics"/>
            <person name="Doyle S."/>
        </authorList>
    </citation>
    <scope>NUCLEOTIDE SEQUENCE [LARGE SCALE GENOMIC DNA]</scope>
    <source>
        <strain evidence="2 4">NCTC13832</strain>
    </source>
</reference>
<gene>
    <name evidence="2" type="primary">paiB</name>
    <name evidence="2" type="ORF">NCTC13832_00568</name>
    <name evidence="1" type="ORF">TP70_06870</name>
</gene>
<dbReference type="OrthoDB" id="9794948at2"/>
<dbReference type="Proteomes" id="UP000254100">
    <property type="component" value="Unassembled WGS sequence"/>
</dbReference>
<dbReference type="PANTHER" id="PTHR35802:SF1">
    <property type="entry name" value="PROTEASE SYNTHASE AND SPORULATION PROTEIN PAI 2"/>
    <property type="match status" value="1"/>
</dbReference>
<dbReference type="Pfam" id="PF04299">
    <property type="entry name" value="FMN_bind_2"/>
    <property type="match status" value="1"/>
</dbReference>
<evidence type="ECO:0000313" key="3">
    <source>
        <dbReference type="Proteomes" id="UP000032366"/>
    </source>
</evidence>
<dbReference type="Gene3D" id="2.30.110.10">
    <property type="entry name" value="Electron Transport, Fmn-binding Protein, Chain A"/>
    <property type="match status" value="1"/>
</dbReference>
<dbReference type="STRING" id="569857.TP70_06870"/>
<dbReference type="EMBL" id="UHDT01000001">
    <property type="protein sequence ID" value="SUM56905.1"/>
    <property type="molecule type" value="Genomic_DNA"/>
</dbReference>
<protein>
    <submittedName>
        <fullName evidence="1">Protease</fullName>
    </submittedName>
    <submittedName>
        <fullName evidence="2">Transcriptional regulator</fullName>
    </submittedName>
</protein>
<dbReference type="GO" id="GO:0006508">
    <property type="term" value="P:proteolysis"/>
    <property type="evidence" value="ECO:0007669"/>
    <property type="project" value="UniProtKB-KW"/>
</dbReference>
<evidence type="ECO:0000313" key="1">
    <source>
        <dbReference type="EMBL" id="KIX90636.1"/>
    </source>
</evidence>
<sequence>MYIPKYYQMTDYEEIKKFMRAHPFATLVTMNGVKPIATHIPVMVEEREDGLYLLGHLAKRNEQVKTLHENDQVLTIFRGPHDYISSTWYAEEDVPTWDYQSVHTYGTSRILSFDELATALEKLLDYYEGHKENGATWDRLSEQTKKQIHGIQGFEVKVTEIEAAYKLSQTRSEQDKDNIANQLIQTGNDDAVRLADEIKRQYE</sequence>
<dbReference type="InterPro" id="IPR012349">
    <property type="entry name" value="Split_barrel_FMN-bd"/>
</dbReference>
<evidence type="ECO:0000313" key="2">
    <source>
        <dbReference type="EMBL" id="SUM56905.1"/>
    </source>
</evidence>
<keyword evidence="1" id="KW-0378">Hydrolase</keyword>